<keyword evidence="3" id="KW-0732">Signal</keyword>
<evidence type="ECO:0000313" key="4">
    <source>
        <dbReference type="EMBL" id="MFC7296734.1"/>
    </source>
</evidence>
<dbReference type="Gene3D" id="3.40.190.170">
    <property type="entry name" value="Bacterial extracellular solute-binding protein, family 7"/>
    <property type="match status" value="1"/>
</dbReference>
<reference evidence="5" key="1">
    <citation type="journal article" date="2019" name="Int. J. Syst. Evol. Microbiol.">
        <title>The Global Catalogue of Microorganisms (GCM) 10K type strain sequencing project: providing services to taxonomists for standard genome sequencing and annotation.</title>
        <authorList>
            <consortium name="The Broad Institute Genomics Platform"/>
            <consortium name="The Broad Institute Genome Sequencing Center for Infectious Disease"/>
            <person name="Wu L."/>
            <person name="Ma J."/>
        </authorList>
    </citation>
    <scope>NUCLEOTIDE SEQUENCE [LARGE SCALE GENOMIC DNA]</scope>
    <source>
        <strain evidence="5">CCUG 60559</strain>
    </source>
</reference>
<keyword evidence="2" id="KW-0813">Transport</keyword>
<dbReference type="SUPFAM" id="SSF53850">
    <property type="entry name" value="Periplasmic binding protein-like II"/>
    <property type="match status" value="1"/>
</dbReference>
<dbReference type="Pfam" id="PF03480">
    <property type="entry name" value="DctP"/>
    <property type="match status" value="1"/>
</dbReference>
<dbReference type="CDD" id="cd13603">
    <property type="entry name" value="PBP2_TRAP_Siap_TeaA_like"/>
    <property type="match status" value="1"/>
</dbReference>
<protein>
    <submittedName>
        <fullName evidence="4">TRAP transporter substrate-binding protein</fullName>
    </submittedName>
</protein>
<evidence type="ECO:0000256" key="3">
    <source>
        <dbReference type="ARBA" id="ARBA00022729"/>
    </source>
</evidence>
<dbReference type="InterPro" id="IPR018389">
    <property type="entry name" value="DctP_fam"/>
</dbReference>
<dbReference type="NCBIfam" id="TIGR00787">
    <property type="entry name" value="dctP"/>
    <property type="match status" value="1"/>
</dbReference>
<evidence type="ECO:0000256" key="2">
    <source>
        <dbReference type="ARBA" id="ARBA00022448"/>
    </source>
</evidence>
<evidence type="ECO:0000313" key="5">
    <source>
        <dbReference type="Proteomes" id="UP001596506"/>
    </source>
</evidence>
<dbReference type="PANTHER" id="PTHR33376:SF7">
    <property type="entry name" value="C4-DICARBOXYLATE-BINDING PROTEIN DCTB"/>
    <property type="match status" value="1"/>
</dbReference>
<name>A0ABW2J019_9GAMM</name>
<accession>A0ABW2J019</accession>
<sequence length="337" mass="37620">MSLSTMSLRFFLFPLIFVFMASGMASASEMRLRLAHVFPQNTTVGEAADEFAKLINERTDGRISVAVFPAGQLGGDEAIGRDLKRGSLDLAFVNPNSLVGLDPLFDFHILPYIATDYETVDRIFYSPDGVIQKTLNDTLERNGMKAIGYFENDFRTISNSEREITEVSDLDGLKLRVVPSQSLKMFFEQAGVNVVILPFPELFTALQQGTVDGQENGVILTHLAQFFETQPYVTITNHSYVMSTITASQKLMGRLSEKDRALFIETAMEVGQRQVEANRAMTETAIAEMEEAGVKVTELSPQAMAEFQKLGMQIWEKLTPVYGEERIAELRKEVEGN</sequence>
<evidence type="ECO:0000256" key="1">
    <source>
        <dbReference type="ARBA" id="ARBA00009023"/>
    </source>
</evidence>
<dbReference type="PANTHER" id="PTHR33376">
    <property type="match status" value="1"/>
</dbReference>
<dbReference type="InterPro" id="IPR004682">
    <property type="entry name" value="TRAP_DctP"/>
</dbReference>
<dbReference type="PIRSF" id="PIRSF006470">
    <property type="entry name" value="DctB"/>
    <property type="match status" value="1"/>
</dbReference>
<gene>
    <name evidence="4" type="ORF">ACFQQA_18655</name>
</gene>
<proteinExistence type="inferred from homology"/>
<dbReference type="Proteomes" id="UP001596506">
    <property type="component" value="Unassembled WGS sequence"/>
</dbReference>
<dbReference type="RefSeq" id="WP_198515534.1">
    <property type="nucleotide sequence ID" value="NZ_JBHTBD010000018.1"/>
</dbReference>
<dbReference type="NCBIfam" id="NF037995">
    <property type="entry name" value="TRAP_S1"/>
    <property type="match status" value="1"/>
</dbReference>
<comment type="similarity">
    <text evidence="1">Belongs to the bacterial solute-binding protein 7 family.</text>
</comment>
<keyword evidence="5" id="KW-1185">Reference proteome</keyword>
<dbReference type="InterPro" id="IPR038404">
    <property type="entry name" value="TRAP_DctP_sf"/>
</dbReference>
<organism evidence="4 5">
    <name type="scientific">Marinobacter aromaticivorans</name>
    <dbReference type="NCBI Taxonomy" id="1494078"/>
    <lineage>
        <taxon>Bacteria</taxon>
        <taxon>Pseudomonadati</taxon>
        <taxon>Pseudomonadota</taxon>
        <taxon>Gammaproteobacteria</taxon>
        <taxon>Pseudomonadales</taxon>
        <taxon>Marinobacteraceae</taxon>
        <taxon>Marinobacter</taxon>
    </lineage>
</organism>
<dbReference type="EMBL" id="JBHTBD010000018">
    <property type="protein sequence ID" value="MFC7296734.1"/>
    <property type="molecule type" value="Genomic_DNA"/>
</dbReference>
<comment type="caution">
    <text evidence="4">The sequence shown here is derived from an EMBL/GenBank/DDBJ whole genome shotgun (WGS) entry which is preliminary data.</text>
</comment>